<evidence type="ECO:0000313" key="4">
    <source>
        <dbReference type="Proteomes" id="UP000426246"/>
    </source>
</evidence>
<organism evidence="3 4">
    <name type="scientific">Paenibacillus psychroresistens</name>
    <dbReference type="NCBI Taxonomy" id="1778678"/>
    <lineage>
        <taxon>Bacteria</taxon>
        <taxon>Bacillati</taxon>
        <taxon>Bacillota</taxon>
        <taxon>Bacilli</taxon>
        <taxon>Bacillales</taxon>
        <taxon>Paenibacillaceae</taxon>
        <taxon>Paenibacillus</taxon>
    </lineage>
</organism>
<sequence length="122" mass="14137">MEASFGERIKRLRSSKGITQEQLSHLLDIPESTIRRLETSDSLPRKERIHQLADFFNVRVDYLMGRADLLEDKKVSDSKEEINIAYFGGAKNDLTEEEAQHLEESLEMFRALKAKRNAEKNN</sequence>
<accession>A0A6B8RK78</accession>
<dbReference type="Pfam" id="PF01381">
    <property type="entry name" value="HTH_3"/>
    <property type="match status" value="1"/>
</dbReference>
<dbReference type="Proteomes" id="UP000426246">
    <property type="component" value="Chromosome"/>
</dbReference>
<gene>
    <name evidence="3" type="ORF">EHS13_13540</name>
</gene>
<name>A0A6B8RK78_9BACL</name>
<keyword evidence="1" id="KW-0238">DNA-binding</keyword>
<dbReference type="PROSITE" id="PS50943">
    <property type="entry name" value="HTH_CROC1"/>
    <property type="match status" value="1"/>
</dbReference>
<dbReference type="PANTHER" id="PTHR46558:SF11">
    <property type="entry name" value="HTH-TYPE TRANSCRIPTIONAL REGULATOR XRE"/>
    <property type="match status" value="1"/>
</dbReference>
<dbReference type="InterPro" id="IPR010982">
    <property type="entry name" value="Lambda_DNA-bd_dom_sf"/>
</dbReference>
<evidence type="ECO:0000256" key="1">
    <source>
        <dbReference type="ARBA" id="ARBA00023125"/>
    </source>
</evidence>
<dbReference type="AlphaFoldDB" id="A0A6B8RK78"/>
<dbReference type="CDD" id="cd00093">
    <property type="entry name" value="HTH_XRE"/>
    <property type="match status" value="1"/>
</dbReference>
<dbReference type="GO" id="GO:0003677">
    <property type="term" value="F:DNA binding"/>
    <property type="evidence" value="ECO:0007669"/>
    <property type="project" value="UniProtKB-KW"/>
</dbReference>
<dbReference type="EMBL" id="CP034235">
    <property type="protein sequence ID" value="QGQ95826.1"/>
    <property type="molecule type" value="Genomic_DNA"/>
</dbReference>
<dbReference type="SMART" id="SM00530">
    <property type="entry name" value="HTH_XRE"/>
    <property type="match status" value="1"/>
</dbReference>
<proteinExistence type="predicted"/>
<dbReference type="KEGG" id="ppsc:EHS13_13540"/>
<dbReference type="PANTHER" id="PTHR46558">
    <property type="entry name" value="TRACRIPTIONAL REGULATORY PROTEIN-RELATED-RELATED"/>
    <property type="match status" value="1"/>
</dbReference>
<dbReference type="InterPro" id="IPR001387">
    <property type="entry name" value="Cro/C1-type_HTH"/>
</dbReference>
<feature type="domain" description="HTH cro/C1-type" evidence="2">
    <location>
        <begin position="9"/>
        <end position="63"/>
    </location>
</feature>
<dbReference type="RefSeq" id="WP_155700863.1">
    <property type="nucleotide sequence ID" value="NZ_CP034235.1"/>
</dbReference>
<dbReference type="SUPFAM" id="SSF47413">
    <property type="entry name" value="lambda repressor-like DNA-binding domains"/>
    <property type="match status" value="1"/>
</dbReference>
<protein>
    <submittedName>
        <fullName evidence="3">XRE family transcriptional regulator</fullName>
    </submittedName>
</protein>
<evidence type="ECO:0000313" key="3">
    <source>
        <dbReference type="EMBL" id="QGQ95826.1"/>
    </source>
</evidence>
<evidence type="ECO:0000259" key="2">
    <source>
        <dbReference type="PROSITE" id="PS50943"/>
    </source>
</evidence>
<dbReference type="OrthoDB" id="1863321at2"/>
<reference evidence="4" key="1">
    <citation type="submission" date="2018-11" db="EMBL/GenBank/DDBJ databases">
        <title>Complete genome sequence of Paenibacillus sp. ML311-T8.</title>
        <authorList>
            <person name="Nam Y.-D."/>
            <person name="Kang J."/>
            <person name="Chung W.-H."/>
            <person name="Park Y.S."/>
        </authorList>
    </citation>
    <scope>NUCLEOTIDE SEQUENCE [LARGE SCALE GENOMIC DNA]</scope>
    <source>
        <strain evidence="4">ML311-T8</strain>
    </source>
</reference>
<dbReference type="Gene3D" id="1.10.260.40">
    <property type="entry name" value="lambda repressor-like DNA-binding domains"/>
    <property type="match status" value="1"/>
</dbReference>
<keyword evidence="4" id="KW-1185">Reference proteome</keyword>